<feature type="compositionally biased region" description="Low complexity" evidence="1">
    <location>
        <begin position="337"/>
        <end position="349"/>
    </location>
</feature>
<comment type="caution">
    <text evidence="2">The sequence shown here is derived from an EMBL/GenBank/DDBJ whole genome shotgun (WGS) entry which is preliminary data.</text>
</comment>
<name>A0ABR3IUH7_9AGAR</name>
<feature type="compositionally biased region" description="Basic and acidic residues" evidence="1">
    <location>
        <begin position="391"/>
        <end position="403"/>
    </location>
</feature>
<gene>
    <name evidence="2" type="ORF">HGRIS_013102</name>
</gene>
<feature type="compositionally biased region" description="Basic and acidic residues" evidence="1">
    <location>
        <begin position="125"/>
        <end position="140"/>
    </location>
</feature>
<accession>A0ABR3IUH7</accession>
<feature type="compositionally biased region" description="Polar residues" evidence="1">
    <location>
        <begin position="191"/>
        <end position="201"/>
    </location>
</feature>
<reference evidence="3" key="1">
    <citation type="submission" date="2024-06" db="EMBL/GenBank/DDBJ databases">
        <title>Multi-omics analyses provide insights into the biosynthesis of the anticancer antibiotic pleurotin in Hohenbuehelia grisea.</title>
        <authorList>
            <person name="Weaver J.A."/>
            <person name="Alberti F."/>
        </authorList>
    </citation>
    <scope>NUCLEOTIDE SEQUENCE [LARGE SCALE GENOMIC DNA]</scope>
    <source>
        <strain evidence="3">T-177</strain>
    </source>
</reference>
<evidence type="ECO:0000256" key="1">
    <source>
        <dbReference type="SAM" id="MobiDB-lite"/>
    </source>
</evidence>
<proteinExistence type="predicted"/>
<dbReference type="EMBL" id="JASNQZ010000015">
    <property type="protein sequence ID" value="KAL0946943.1"/>
    <property type="molecule type" value="Genomic_DNA"/>
</dbReference>
<sequence>MPPSHPSSRAGAGLPSNPRAGVRAPSSARSAATAPSRYDNDRPSSSSSRVIRPQKSTGSLPRRERSQSRSRPPVPNLHEDDRPLRAIQPQKSLGSLPPPRSSRSRSRDPPPKQPPARPRSLSRVRRNELGRASDYLRESDSSPSSASSSSSSSLFDRPKATSGYSSSRTSFDDAGEDRKFSDYGAGRNHASAGNRQSSSLDLGNRYEDSVNEPEQGEGWNIWGRVAAAAGTLTVNVSKAWAANVSMTAGEGTCLSRFGSESVPIYRTETPVGQESRLTRAMKSFHIDKARDPTELPEWLFEPHERGRGASNRLIDEVHEAERAEPPRSRGLRDVFDAAGASSSTASTSGFDPPPSRSGTPVNGQPSKAADRLRAMRDAKRSALTVGSSRSSEARAQESKRSDGPDVTPPLPGTREQRPQRIGLPSGPALRSRRP</sequence>
<keyword evidence="3" id="KW-1185">Reference proteome</keyword>
<dbReference type="Proteomes" id="UP001556367">
    <property type="component" value="Unassembled WGS sequence"/>
</dbReference>
<protein>
    <submittedName>
        <fullName evidence="2">Uncharacterized protein</fullName>
    </submittedName>
</protein>
<feature type="region of interest" description="Disordered" evidence="1">
    <location>
        <begin position="318"/>
        <end position="434"/>
    </location>
</feature>
<feature type="region of interest" description="Disordered" evidence="1">
    <location>
        <begin position="1"/>
        <end position="216"/>
    </location>
</feature>
<organism evidence="2 3">
    <name type="scientific">Hohenbuehelia grisea</name>
    <dbReference type="NCBI Taxonomy" id="104357"/>
    <lineage>
        <taxon>Eukaryota</taxon>
        <taxon>Fungi</taxon>
        <taxon>Dikarya</taxon>
        <taxon>Basidiomycota</taxon>
        <taxon>Agaricomycotina</taxon>
        <taxon>Agaricomycetes</taxon>
        <taxon>Agaricomycetidae</taxon>
        <taxon>Agaricales</taxon>
        <taxon>Pleurotineae</taxon>
        <taxon>Pleurotaceae</taxon>
        <taxon>Hohenbuehelia</taxon>
    </lineage>
</organism>
<feature type="compositionally biased region" description="Basic and acidic residues" evidence="1">
    <location>
        <begin position="368"/>
        <end position="380"/>
    </location>
</feature>
<feature type="compositionally biased region" description="Basic and acidic residues" evidence="1">
    <location>
        <begin position="318"/>
        <end position="335"/>
    </location>
</feature>
<evidence type="ECO:0000313" key="3">
    <source>
        <dbReference type="Proteomes" id="UP001556367"/>
    </source>
</evidence>
<feature type="compositionally biased region" description="Low complexity" evidence="1">
    <location>
        <begin position="18"/>
        <end position="37"/>
    </location>
</feature>
<feature type="compositionally biased region" description="Polar residues" evidence="1">
    <location>
        <begin position="356"/>
        <end position="365"/>
    </location>
</feature>
<feature type="compositionally biased region" description="Low complexity" evidence="1">
    <location>
        <begin position="141"/>
        <end position="153"/>
    </location>
</feature>
<evidence type="ECO:0000313" key="2">
    <source>
        <dbReference type="EMBL" id="KAL0946943.1"/>
    </source>
</evidence>